<evidence type="ECO:0008006" key="3">
    <source>
        <dbReference type="Google" id="ProtNLM"/>
    </source>
</evidence>
<organism evidence="1 2">
    <name type="scientific">Diatrype stigma</name>
    <dbReference type="NCBI Taxonomy" id="117547"/>
    <lineage>
        <taxon>Eukaryota</taxon>
        <taxon>Fungi</taxon>
        <taxon>Dikarya</taxon>
        <taxon>Ascomycota</taxon>
        <taxon>Pezizomycotina</taxon>
        <taxon>Sordariomycetes</taxon>
        <taxon>Xylariomycetidae</taxon>
        <taxon>Xylariales</taxon>
        <taxon>Diatrypaceae</taxon>
        <taxon>Diatrype</taxon>
    </lineage>
</organism>
<comment type="caution">
    <text evidence="1">The sequence shown here is derived from an EMBL/GenBank/DDBJ whole genome shotgun (WGS) entry which is preliminary data.</text>
</comment>
<accession>A0AAN9URT9</accession>
<reference evidence="1 2" key="1">
    <citation type="submission" date="2024-02" db="EMBL/GenBank/DDBJ databases">
        <title>De novo assembly and annotation of 12 fungi associated with fruit tree decline syndrome in Ontario, Canada.</title>
        <authorList>
            <person name="Sulman M."/>
            <person name="Ellouze W."/>
            <person name="Ilyukhin E."/>
        </authorList>
    </citation>
    <scope>NUCLEOTIDE SEQUENCE [LARGE SCALE GENOMIC DNA]</scope>
    <source>
        <strain evidence="1 2">M11/M66-122</strain>
    </source>
</reference>
<evidence type="ECO:0000313" key="2">
    <source>
        <dbReference type="Proteomes" id="UP001320420"/>
    </source>
</evidence>
<keyword evidence="2" id="KW-1185">Reference proteome</keyword>
<sequence length="130" mass="14258">MYIPSAQHVMAAGLALTGLPLAIHKLSTVAEGSVLDYAVEECKDSDGNTRCSKPFLVSKSTCYRVEWKTDGAISHTTAEVRDAGSDELVYYRDTDGEWTAEKGELVYLDFKPKIVGQGNKTVDYKVTTCE</sequence>
<dbReference type="EMBL" id="JAKJXP020000041">
    <property type="protein sequence ID" value="KAK7752197.1"/>
    <property type="molecule type" value="Genomic_DNA"/>
</dbReference>
<dbReference type="Proteomes" id="UP001320420">
    <property type="component" value="Unassembled WGS sequence"/>
</dbReference>
<dbReference type="AlphaFoldDB" id="A0AAN9URT9"/>
<name>A0AAN9URT9_9PEZI</name>
<proteinExistence type="predicted"/>
<evidence type="ECO:0000313" key="1">
    <source>
        <dbReference type="EMBL" id="KAK7752197.1"/>
    </source>
</evidence>
<gene>
    <name evidence="1" type="ORF">SLS62_005941</name>
</gene>
<protein>
    <recommendedName>
        <fullName evidence="3">CND01770-like protein</fullName>
    </recommendedName>
</protein>